<dbReference type="RefSeq" id="WP_212595960.1">
    <property type="nucleotide sequence ID" value="NZ_CP073587.1"/>
</dbReference>
<feature type="chain" id="PRO_5046208948" evidence="6">
    <location>
        <begin position="21"/>
        <end position="269"/>
    </location>
</feature>
<gene>
    <name evidence="7" type="ORF">KDN34_05805</name>
</gene>
<comment type="subcellular location">
    <subcellularLocation>
        <location evidence="1">Cell outer membrane</location>
    </subcellularLocation>
</comment>
<evidence type="ECO:0000256" key="1">
    <source>
        <dbReference type="ARBA" id="ARBA00004442"/>
    </source>
</evidence>
<keyword evidence="8" id="KW-1185">Reference proteome</keyword>
<keyword evidence="5" id="KW-0998">Cell outer membrane</keyword>
<feature type="signal peptide" evidence="6">
    <location>
        <begin position="1"/>
        <end position="20"/>
    </location>
</feature>
<name>A0ABX7YWC9_9GAMM</name>
<sequence>MRKIAIVLMGLISFSASVRAETVFEYGAGVVAVSLPAYPGSKDQDSYVLPLPYFYYKDDHIKVDREGLVGNLFQSNRWKLEASFSGAIPVNSDKSSVRTGMPDLGWTLEAGPRLLFYITEPEKRKGYLRAQLFGRKAFATDFSYLDQIGYRAGFGLESEQVISTWNDKTLFWSNRLTFNWANAEYLDYFYGVSDQYATSGRPAYRSHAGYAVTEFSSGIVVKFDHMMLAAFARYDNFSGSSATDSPLLQTNSNFTVGLGLIWIIGSNKS</sequence>
<evidence type="ECO:0000256" key="6">
    <source>
        <dbReference type="SAM" id="SignalP"/>
    </source>
</evidence>
<evidence type="ECO:0000256" key="3">
    <source>
        <dbReference type="ARBA" id="ARBA00022729"/>
    </source>
</evidence>
<dbReference type="PANTHER" id="PTHR38776">
    <property type="entry name" value="MLTA-INTERACTING PROTEIN-RELATED"/>
    <property type="match status" value="1"/>
</dbReference>
<dbReference type="Pfam" id="PF06629">
    <property type="entry name" value="MipA"/>
    <property type="match status" value="1"/>
</dbReference>
<reference evidence="7 8" key="1">
    <citation type="submission" date="2021-04" db="EMBL/GenBank/DDBJ databases">
        <title>Novel species identification of genus Shewanella.</title>
        <authorList>
            <person name="Liu G."/>
        </authorList>
    </citation>
    <scope>NUCLEOTIDE SEQUENCE [LARGE SCALE GENOMIC DNA]</scope>
    <source>
        <strain evidence="7 8">FJAT-54481</strain>
    </source>
</reference>
<keyword evidence="4" id="KW-0472">Membrane</keyword>
<organism evidence="7 8">
    <name type="scientific">Shewanella yunxiaonensis</name>
    <dbReference type="NCBI Taxonomy" id="2829809"/>
    <lineage>
        <taxon>Bacteria</taxon>
        <taxon>Pseudomonadati</taxon>
        <taxon>Pseudomonadota</taxon>
        <taxon>Gammaproteobacteria</taxon>
        <taxon>Alteromonadales</taxon>
        <taxon>Shewanellaceae</taxon>
        <taxon>Shewanella</taxon>
    </lineage>
</organism>
<evidence type="ECO:0000313" key="7">
    <source>
        <dbReference type="EMBL" id="QUN06955.1"/>
    </source>
</evidence>
<accession>A0ABX7YWC9</accession>
<dbReference type="EMBL" id="CP073587">
    <property type="protein sequence ID" value="QUN06955.1"/>
    <property type="molecule type" value="Genomic_DNA"/>
</dbReference>
<evidence type="ECO:0000256" key="2">
    <source>
        <dbReference type="ARBA" id="ARBA00005722"/>
    </source>
</evidence>
<dbReference type="PANTHER" id="PTHR38776:SF1">
    <property type="entry name" value="MLTA-INTERACTING PROTEIN-RELATED"/>
    <property type="match status" value="1"/>
</dbReference>
<evidence type="ECO:0000256" key="4">
    <source>
        <dbReference type="ARBA" id="ARBA00023136"/>
    </source>
</evidence>
<proteinExistence type="inferred from homology"/>
<evidence type="ECO:0000256" key="5">
    <source>
        <dbReference type="ARBA" id="ARBA00023237"/>
    </source>
</evidence>
<dbReference type="InterPro" id="IPR010583">
    <property type="entry name" value="MipA"/>
</dbReference>
<comment type="similarity">
    <text evidence="2">Belongs to the MipA/OmpV family.</text>
</comment>
<protein>
    <submittedName>
        <fullName evidence="7">MipA/OmpV family protein</fullName>
    </submittedName>
</protein>
<evidence type="ECO:0000313" key="8">
    <source>
        <dbReference type="Proteomes" id="UP000679575"/>
    </source>
</evidence>
<keyword evidence="3 6" id="KW-0732">Signal</keyword>
<dbReference type="Proteomes" id="UP000679575">
    <property type="component" value="Chromosome"/>
</dbReference>